<reference evidence="3 4" key="1">
    <citation type="submission" date="2020-05" db="EMBL/GenBank/DDBJ databases">
        <title>Identification and distribution of gene clusters putatively required for synthesis of sphingolipid metabolism inhibitors in phylogenetically diverse species of the filamentous fungus Fusarium.</title>
        <authorList>
            <person name="Kim H.-S."/>
            <person name="Busman M."/>
            <person name="Brown D.W."/>
            <person name="Divon H."/>
            <person name="Uhlig S."/>
            <person name="Proctor R.H."/>
        </authorList>
    </citation>
    <scope>NUCLEOTIDE SEQUENCE [LARGE SCALE GENOMIC DNA]</scope>
    <source>
        <strain evidence="3 4">NRRL 13617</strain>
    </source>
</reference>
<evidence type="ECO:0000256" key="2">
    <source>
        <dbReference type="SAM" id="MobiDB-lite"/>
    </source>
</evidence>
<feature type="compositionally biased region" description="Polar residues" evidence="2">
    <location>
        <begin position="149"/>
        <end position="174"/>
    </location>
</feature>
<dbReference type="InterPro" id="IPR036852">
    <property type="entry name" value="Peptidase_S8/S53_dom_sf"/>
</dbReference>
<accession>A0A8H5IED7</accession>
<feature type="region of interest" description="Disordered" evidence="2">
    <location>
        <begin position="127"/>
        <end position="174"/>
    </location>
</feature>
<evidence type="ECO:0000256" key="1">
    <source>
        <dbReference type="ARBA" id="ARBA00022801"/>
    </source>
</evidence>
<feature type="region of interest" description="Disordered" evidence="2">
    <location>
        <begin position="92"/>
        <end position="114"/>
    </location>
</feature>
<sequence>MNLDFRSATESDCYGILAKLMKYQQQMTIVLEVGVLRNKFREADTWAAGFFNLIQQLQGKKCVKVMILTGRTINADDNSIVTRIAIGSVPTKGLPPTATRHPMRSTVGQRSPQTAVTGYHVPSLTSSILEGRGPASASKPVTEIASPTEVASSKVQHSNDPSGQKPSDTDDMSMNSLTECLSKTLGVDQGSESNSSKRVTEKWFKMQEKTSHEFMYKEDFQSKVPVKIAVLDTGFAYTNSEDKRALKPYYQRIKKYANFIEGGSDAEAKMDPAGHGTAVAVQILRVSLKAVLYICRAVSPNRGPDRSAVEKAIRKAAAKPDKDSPDGGGWGLISSTCRLTGHTTMKEQPPLNKSPSLQTYLQEMPEMLALLRSSSSEKGPEGIKFLTPWKLIGKPGEERQITALFIIDD</sequence>
<name>A0A8H5IED7_9HYPO</name>
<dbReference type="EMBL" id="JAAOAQ010000735">
    <property type="protein sequence ID" value="KAF5535710.1"/>
    <property type="molecule type" value="Genomic_DNA"/>
</dbReference>
<dbReference type="OrthoDB" id="206201at2759"/>
<dbReference type="AlphaFoldDB" id="A0A8H5IED7"/>
<proteinExistence type="predicted"/>
<dbReference type="PROSITE" id="PS00136">
    <property type="entry name" value="SUBTILASE_ASP"/>
    <property type="match status" value="1"/>
</dbReference>
<comment type="caution">
    <text evidence="3">The sequence shown here is derived from an EMBL/GenBank/DDBJ whole genome shotgun (WGS) entry which is preliminary data.</text>
</comment>
<evidence type="ECO:0000313" key="4">
    <source>
        <dbReference type="Proteomes" id="UP000582016"/>
    </source>
</evidence>
<organism evidence="3 4">
    <name type="scientific">Fusarium phyllophilum</name>
    <dbReference type="NCBI Taxonomy" id="47803"/>
    <lineage>
        <taxon>Eukaryota</taxon>
        <taxon>Fungi</taxon>
        <taxon>Dikarya</taxon>
        <taxon>Ascomycota</taxon>
        <taxon>Pezizomycotina</taxon>
        <taxon>Sordariomycetes</taxon>
        <taxon>Hypocreomycetidae</taxon>
        <taxon>Hypocreales</taxon>
        <taxon>Nectriaceae</taxon>
        <taxon>Fusarium</taxon>
        <taxon>Fusarium fujikuroi species complex</taxon>
    </lineage>
</organism>
<dbReference type="Proteomes" id="UP000582016">
    <property type="component" value="Unassembled WGS sequence"/>
</dbReference>
<dbReference type="Gene3D" id="3.40.50.200">
    <property type="entry name" value="Peptidase S8/S53 domain"/>
    <property type="match status" value="1"/>
</dbReference>
<dbReference type="GO" id="GO:0006508">
    <property type="term" value="P:proteolysis"/>
    <property type="evidence" value="ECO:0007669"/>
    <property type="project" value="InterPro"/>
</dbReference>
<dbReference type="SUPFAM" id="SSF52743">
    <property type="entry name" value="Subtilisin-like"/>
    <property type="match status" value="1"/>
</dbReference>
<gene>
    <name evidence="3" type="ORF">FPHYL_13143</name>
</gene>
<dbReference type="InterPro" id="IPR023827">
    <property type="entry name" value="Peptidase_S8_Asp-AS"/>
</dbReference>
<protein>
    <submittedName>
        <fullName evidence="3">Pfs domain-containing protein</fullName>
    </submittedName>
</protein>
<keyword evidence="4" id="KW-1185">Reference proteome</keyword>
<evidence type="ECO:0000313" key="3">
    <source>
        <dbReference type="EMBL" id="KAF5535710.1"/>
    </source>
</evidence>
<dbReference type="GO" id="GO:0004252">
    <property type="term" value="F:serine-type endopeptidase activity"/>
    <property type="evidence" value="ECO:0007669"/>
    <property type="project" value="InterPro"/>
</dbReference>
<dbReference type="CDD" id="cd00306">
    <property type="entry name" value="Peptidases_S8_S53"/>
    <property type="match status" value="1"/>
</dbReference>
<keyword evidence="1" id="KW-0378">Hydrolase</keyword>